<organism evidence="1 2">
    <name type="scientific">Caballeronia pedi</name>
    <dbReference type="NCBI Taxonomy" id="1777141"/>
    <lineage>
        <taxon>Bacteria</taxon>
        <taxon>Pseudomonadati</taxon>
        <taxon>Pseudomonadota</taxon>
        <taxon>Betaproteobacteria</taxon>
        <taxon>Burkholderiales</taxon>
        <taxon>Burkholderiaceae</taxon>
        <taxon>Caballeronia</taxon>
    </lineage>
</organism>
<evidence type="ECO:0000313" key="1">
    <source>
        <dbReference type="EMBL" id="SAK69511.1"/>
    </source>
</evidence>
<protein>
    <submittedName>
        <fullName evidence="1">Phage head-tail joining protein</fullName>
    </submittedName>
</protein>
<accession>A0A158BHH9</accession>
<dbReference type="Gene3D" id="2.40.10.270">
    <property type="entry name" value="Bacteriophage SPP1 head-tail adaptor protein"/>
    <property type="match status" value="1"/>
</dbReference>
<dbReference type="AlphaFoldDB" id="A0A158BHH9"/>
<name>A0A158BHH9_9BURK</name>
<dbReference type="STRING" id="1777141.AWB80_03574"/>
<keyword evidence="2" id="KW-1185">Reference proteome</keyword>
<dbReference type="InterPro" id="IPR038666">
    <property type="entry name" value="SSP1_head-tail_sf"/>
</dbReference>
<dbReference type="Proteomes" id="UP000054911">
    <property type="component" value="Unassembled WGS sequence"/>
</dbReference>
<dbReference type="NCBIfam" id="TIGR01563">
    <property type="entry name" value="gp16_SPP1"/>
    <property type="match status" value="1"/>
</dbReference>
<dbReference type="InterPro" id="IPR008767">
    <property type="entry name" value="Phage_SPP1_head-tail_adaptor"/>
</dbReference>
<proteinExistence type="predicted"/>
<gene>
    <name evidence="1" type="ORF">AWB80_03574</name>
</gene>
<reference evidence="1" key="1">
    <citation type="submission" date="2016-01" db="EMBL/GenBank/DDBJ databases">
        <authorList>
            <person name="Peeters C."/>
        </authorList>
    </citation>
    <scope>NUCLEOTIDE SEQUENCE [LARGE SCALE GENOMIC DNA]</scope>
    <source>
        <strain evidence="1">LMG 29323</strain>
    </source>
</reference>
<evidence type="ECO:0000313" key="2">
    <source>
        <dbReference type="Proteomes" id="UP000054911"/>
    </source>
</evidence>
<comment type="caution">
    <text evidence="1">The sequence shown here is derived from an EMBL/GenBank/DDBJ whole genome shotgun (WGS) entry which is preliminary data.</text>
</comment>
<sequence length="107" mass="12280">MEAGRLNSRVFIERRVMDPDAESITWEPVVDRKAYVRMLSGKEVIAADAPLSAVKASVRIRYRRALCTILRPGMRAKVDDMVMRIETVQPDLVNREHIDLVCVIDER</sequence>
<dbReference type="EMBL" id="FCOE02000010">
    <property type="protein sequence ID" value="SAK69511.1"/>
    <property type="molecule type" value="Genomic_DNA"/>
</dbReference>
<dbReference type="Pfam" id="PF05521">
    <property type="entry name" value="Phage_HCP"/>
    <property type="match status" value="1"/>
</dbReference>